<dbReference type="InterPro" id="IPR050559">
    <property type="entry name" value="P-Pant_transferase_sf"/>
</dbReference>
<evidence type="ECO:0000313" key="4">
    <source>
        <dbReference type="EMBL" id="GAA1508463.1"/>
    </source>
</evidence>
<dbReference type="InterPro" id="IPR008278">
    <property type="entry name" value="4-PPantetheinyl_Trfase_dom"/>
</dbReference>
<feature type="domain" description="4'-phosphopantetheinyl transferase" evidence="3">
    <location>
        <begin position="105"/>
        <end position="193"/>
    </location>
</feature>
<dbReference type="Proteomes" id="UP001500363">
    <property type="component" value="Unassembled WGS sequence"/>
</dbReference>
<organism evidence="4 5">
    <name type="scientific">Kribbella lupini</name>
    <dbReference type="NCBI Taxonomy" id="291602"/>
    <lineage>
        <taxon>Bacteria</taxon>
        <taxon>Bacillati</taxon>
        <taxon>Actinomycetota</taxon>
        <taxon>Actinomycetes</taxon>
        <taxon>Propionibacteriales</taxon>
        <taxon>Kribbellaceae</taxon>
        <taxon>Kribbella</taxon>
    </lineage>
</organism>
<keyword evidence="2 4" id="KW-0808">Transferase</keyword>
<dbReference type="RefSeq" id="WP_344167646.1">
    <property type="nucleotide sequence ID" value="NZ_BAAANC010000001.1"/>
</dbReference>
<dbReference type="SUPFAM" id="SSF56214">
    <property type="entry name" value="4'-phosphopantetheinyl transferase"/>
    <property type="match status" value="2"/>
</dbReference>
<dbReference type="GO" id="GO:0016740">
    <property type="term" value="F:transferase activity"/>
    <property type="evidence" value="ECO:0007669"/>
    <property type="project" value="UniProtKB-KW"/>
</dbReference>
<evidence type="ECO:0000313" key="5">
    <source>
        <dbReference type="Proteomes" id="UP001500363"/>
    </source>
</evidence>
<dbReference type="Gene3D" id="3.90.470.20">
    <property type="entry name" value="4'-phosphopantetheinyl transferase domain"/>
    <property type="match status" value="2"/>
</dbReference>
<proteinExistence type="inferred from homology"/>
<dbReference type="Pfam" id="PF01648">
    <property type="entry name" value="ACPS"/>
    <property type="match status" value="1"/>
</dbReference>
<keyword evidence="5" id="KW-1185">Reference proteome</keyword>
<reference evidence="4 5" key="1">
    <citation type="journal article" date="2019" name="Int. J. Syst. Evol. Microbiol.">
        <title>The Global Catalogue of Microorganisms (GCM) 10K type strain sequencing project: providing services to taxonomists for standard genome sequencing and annotation.</title>
        <authorList>
            <consortium name="The Broad Institute Genomics Platform"/>
            <consortium name="The Broad Institute Genome Sequencing Center for Infectious Disease"/>
            <person name="Wu L."/>
            <person name="Ma J."/>
        </authorList>
    </citation>
    <scope>NUCLEOTIDE SEQUENCE [LARGE SCALE GENOMIC DNA]</scope>
    <source>
        <strain evidence="4 5">JCM 14303</strain>
    </source>
</reference>
<evidence type="ECO:0000259" key="3">
    <source>
        <dbReference type="Pfam" id="PF01648"/>
    </source>
</evidence>
<sequence length="227" mass="24709">MIEIWWARLSTQRVAPDWIADFDAAERERLAAYKRQEDQDRFLLGCTIVRRLLASRSQLPAASIRLDRRCDDCGRPHGKVRAEGAELSITHSGDLVGVAFHPSIPIGLDVELVNPAVDALALARVSLAPAETDDLVRRPPADRAAAFTTYWTRKEAVVKATAEGIRADLTKLVVTPPDQPAAVAVWPDHPDPIQLVDVDSAPNHKAALAALTAAPIEVSLRDAAELL</sequence>
<gene>
    <name evidence="4" type="ORF">GCM10009741_01460</name>
</gene>
<comment type="similarity">
    <text evidence="1">Belongs to the P-Pant transferase superfamily. Gsp/Sfp/HetI/AcpT family.</text>
</comment>
<dbReference type="PANTHER" id="PTHR12215">
    <property type="entry name" value="PHOSPHOPANTETHEINE TRANSFERASE"/>
    <property type="match status" value="1"/>
</dbReference>
<name>A0ABN2A1A5_9ACTN</name>
<dbReference type="InterPro" id="IPR037143">
    <property type="entry name" value="4-PPantetheinyl_Trfase_dom_sf"/>
</dbReference>
<dbReference type="PANTHER" id="PTHR12215:SF10">
    <property type="entry name" value="L-AMINOADIPATE-SEMIALDEHYDE DEHYDROGENASE-PHOSPHOPANTETHEINYL TRANSFERASE"/>
    <property type="match status" value="1"/>
</dbReference>
<dbReference type="EMBL" id="BAAANC010000001">
    <property type="protein sequence ID" value="GAA1508463.1"/>
    <property type="molecule type" value="Genomic_DNA"/>
</dbReference>
<evidence type="ECO:0000256" key="2">
    <source>
        <dbReference type="ARBA" id="ARBA00022679"/>
    </source>
</evidence>
<evidence type="ECO:0000256" key="1">
    <source>
        <dbReference type="ARBA" id="ARBA00010990"/>
    </source>
</evidence>
<protein>
    <submittedName>
        <fullName evidence="4">4'-phosphopantetheinyl transferase superfamily protein</fullName>
    </submittedName>
</protein>
<comment type="caution">
    <text evidence="4">The sequence shown here is derived from an EMBL/GenBank/DDBJ whole genome shotgun (WGS) entry which is preliminary data.</text>
</comment>
<accession>A0ABN2A1A5</accession>